<dbReference type="RefSeq" id="WP_191161599.1">
    <property type="nucleotide sequence ID" value="NZ_JACXAI010000039.1"/>
</dbReference>
<reference evidence="2" key="1">
    <citation type="submission" date="2020-09" db="EMBL/GenBank/DDBJ databases">
        <title>A novel bacterium of genus Bacillus, isolated from South China Sea.</title>
        <authorList>
            <person name="Huang H."/>
            <person name="Mo K."/>
            <person name="Hu Y."/>
        </authorList>
    </citation>
    <scope>NUCLEOTIDE SEQUENCE</scope>
    <source>
        <strain evidence="2">IB182487</strain>
    </source>
</reference>
<dbReference type="PANTHER" id="PTHR42941">
    <property type="entry name" value="SLL1037 PROTEIN"/>
    <property type="match status" value="1"/>
</dbReference>
<dbReference type="PROSITE" id="PS51257">
    <property type="entry name" value="PROKAR_LIPOPROTEIN"/>
    <property type="match status" value="1"/>
</dbReference>
<feature type="chain" id="PRO_5039365481" evidence="1">
    <location>
        <begin position="21"/>
        <end position="327"/>
    </location>
</feature>
<dbReference type="InterPro" id="IPR011852">
    <property type="entry name" value="TRAP_TAXI"/>
</dbReference>
<dbReference type="AlphaFoldDB" id="A0A926NGC1"/>
<keyword evidence="3" id="KW-1185">Reference proteome</keyword>
<dbReference type="Gene3D" id="3.40.190.10">
    <property type="entry name" value="Periplasmic binding protein-like II"/>
    <property type="match status" value="2"/>
</dbReference>
<comment type="caution">
    <text evidence="2">The sequence shown here is derived from an EMBL/GenBank/DDBJ whole genome shotgun (WGS) entry which is preliminary data.</text>
</comment>
<feature type="signal peptide" evidence="1">
    <location>
        <begin position="1"/>
        <end position="20"/>
    </location>
</feature>
<name>A0A926NGC1_9BACI</name>
<evidence type="ECO:0000313" key="3">
    <source>
        <dbReference type="Proteomes" id="UP000626844"/>
    </source>
</evidence>
<organism evidence="2 3">
    <name type="scientific">Metabacillus arenae</name>
    <dbReference type="NCBI Taxonomy" id="2771434"/>
    <lineage>
        <taxon>Bacteria</taxon>
        <taxon>Bacillati</taxon>
        <taxon>Bacillota</taxon>
        <taxon>Bacilli</taxon>
        <taxon>Bacillales</taxon>
        <taxon>Bacillaceae</taxon>
        <taxon>Metabacillus</taxon>
    </lineage>
</organism>
<evidence type="ECO:0000313" key="2">
    <source>
        <dbReference type="EMBL" id="MBD1382934.1"/>
    </source>
</evidence>
<dbReference type="PANTHER" id="PTHR42941:SF1">
    <property type="entry name" value="SLL1037 PROTEIN"/>
    <property type="match status" value="1"/>
</dbReference>
<dbReference type="Proteomes" id="UP000626844">
    <property type="component" value="Unassembled WGS sequence"/>
</dbReference>
<dbReference type="EMBL" id="JACXAI010000039">
    <property type="protein sequence ID" value="MBD1382934.1"/>
    <property type="molecule type" value="Genomic_DNA"/>
</dbReference>
<dbReference type="Pfam" id="PF16868">
    <property type="entry name" value="NMT1_3"/>
    <property type="match status" value="1"/>
</dbReference>
<evidence type="ECO:0000256" key="1">
    <source>
        <dbReference type="SAM" id="SignalP"/>
    </source>
</evidence>
<protein>
    <submittedName>
        <fullName evidence="2">TAXI family TRAP transporter solute-binding subunit</fullName>
    </submittedName>
</protein>
<keyword evidence="1" id="KW-0732">Signal</keyword>
<sequence length="327" mass="34932">MTTKKVAGLFISLMVIFAMIGCSGNSSSGNSNAGGNKSNVTITTGGTGGTLYPIGASITKIVNGGQDTIKVTNQASGGSVENVTLLQNGDAEFAVIGGDVAVNGYEGTDIYKDDPQKLSGVFVAYDQPLTIVTHADTDINSIQDIKGKKVVVGQPGSGNEVKSKQMLEILDITYDDFKPQFISFSEAVDALKDNHVDVAMFWAGSPNASIMDLATTEDIKFISLSNEERELVSGTHAYYVDYTLPSGLYEGMDEDVTTLSVNAQIVTSPEVNEDVVYTFVKTIFENVEEFNASHDAVKDFSLETASRNTIPLHPGAEKYFKEVGAIE</sequence>
<dbReference type="SUPFAM" id="SSF53850">
    <property type="entry name" value="Periplasmic binding protein-like II"/>
    <property type="match status" value="1"/>
</dbReference>
<proteinExistence type="predicted"/>
<dbReference type="NCBIfam" id="TIGR02122">
    <property type="entry name" value="TRAP_TAXI"/>
    <property type="match status" value="1"/>
</dbReference>
<gene>
    <name evidence="2" type="ORF">IC621_22290</name>
</gene>
<accession>A0A926NGC1</accession>